<keyword evidence="3 4" id="KW-0501">Molybdenum cofactor biosynthesis</keyword>
<dbReference type="EC" id="2.8.1.9" evidence="4"/>
<dbReference type="SUPFAM" id="SSF53383">
    <property type="entry name" value="PLP-dependent transferases"/>
    <property type="match status" value="1"/>
</dbReference>
<dbReference type="AlphaFoldDB" id="A0AAJ0G8L4"/>
<keyword evidence="7" id="KW-1185">Reference proteome</keyword>
<reference evidence="6" key="1">
    <citation type="submission" date="2023-04" db="EMBL/GenBank/DDBJ databases">
        <title>Black Yeasts Isolated from many extreme environments.</title>
        <authorList>
            <person name="Coleine C."/>
            <person name="Stajich J.E."/>
            <person name="Selbmann L."/>
        </authorList>
    </citation>
    <scope>NUCLEOTIDE SEQUENCE</scope>
    <source>
        <strain evidence="6">CCFEE 5312</strain>
    </source>
</reference>
<name>A0AAJ0G8L4_9PEZI</name>
<dbReference type="HAMAP" id="MF_03050">
    <property type="entry name" value="MOCOS"/>
    <property type="match status" value="1"/>
</dbReference>
<sequence>MAASIPTDPDAYNDYIEQMRPTEYPMLKDSIYLDHAGTTLYSKSLLSRFHDSMLEGLYGNPHSASPSSLKSTQMVENVRLRLLRYFNADPEHFDLVFVANATAGIKLVAEAMREAEGGFAYAYHVDSHTSLVGVREVGVKGRYLGHGEVEEWVRELETEIGDDRRTTLFAYPAQSNMNGRRLPMEWCGRVREAAMAGERAVFTLLDAAAYVSTSSLDLSDVEMAPDFTVLSFYKIFGFPDLGALIVRKSAAHVFERRKFFGGGTVDMVACLGEQWHARKSGQLHDRLEDGTLPTHSIIALDAALSTHDELFESLDRISKHTAMLAKELYDGLCALKHGNERAACKLHKDAGSTYGDSRTQGPVVAFNLLDAKGDWISNSEVEKLASIHNIHLRTGGVCNPGGIASALDLAAWEIRENFSAGHRCGGEDDVLNGNPTGIVRVSLGAMSTKRDVERFLAFIDEFFVCNLPLVSQSVSPILDLRQQSFYVESLTVYPIKSCGAMSVPPGKSWDIRSEGLAWDREWCIVHQGTGNALSQKQYPRMALIRPTRGFKAGILRLTVTGSGNEISVPLSRNPALYTEDLRECSASVCGESVDMLIYRSADVAAFFTQALGVPCTLARFNSTSSSIRHSKAHLKPLPSENISIPRPLALSNESPILVISRSSLNRLNEDIKSKGGKAAHPSVFRANIVLAESVPPGDEQPWAEDCWQNVRVGGDDGPVLDVLGGCRRCQMVCVDQQSAEKDREPFTTLAKTRRVGGRVLFGVHAALAQGTGREIKVGESVQTFSLDEPVK</sequence>
<evidence type="ECO:0000313" key="7">
    <source>
        <dbReference type="Proteomes" id="UP001271007"/>
    </source>
</evidence>
<dbReference type="InterPro" id="IPR015422">
    <property type="entry name" value="PyrdxlP-dep_Trfase_small"/>
</dbReference>
<keyword evidence="1 4" id="KW-0808">Transferase</keyword>
<feature type="domain" description="MOSC" evidence="5">
    <location>
        <begin position="631"/>
        <end position="784"/>
    </location>
</feature>
<evidence type="ECO:0000256" key="4">
    <source>
        <dbReference type="HAMAP-Rule" id="MF_03050"/>
    </source>
</evidence>
<dbReference type="Gene3D" id="3.90.1150.10">
    <property type="entry name" value="Aspartate Aminotransferase, domain 1"/>
    <property type="match status" value="1"/>
</dbReference>
<organism evidence="6 7">
    <name type="scientific">Extremus antarcticus</name>
    <dbReference type="NCBI Taxonomy" id="702011"/>
    <lineage>
        <taxon>Eukaryota</taxon>
        <taxon>Fungi</taxon>
        <taxon>Dikarya</taxon>
        <taxon>Ascomycota</taxon>
        <taxon>Pezizomycotina</taxon>
        <taxon>Dothideomycetes</taxon>
        <taxon>Dothideomycetidae</taxon>
        <taxon>Mycosphaerellales</taxon>
        <taxon>Extremaceae</taxon>
        <taxon>Extremus</taxon>
    </lineage>
</organism>
<dbReference type="InterPro" id="IPR005303">
    <property type="entry name" value="MOCOS_middle"/>
</dbReference>
<feature type="active site" evidence="4">
    <location>
        <position position="398"/>
    </location>
</feature>
<dbReference type="GO" id="GO:0006777">
    <property type="term" value="P:Mo-molybdopterin cofactor biosynthetic process"/>
    <property type="evidence" value="ECO:0007669"/>
    <property type="project" value="UniProtKB-UniRule"/>
</dbReference>
<feature type="modified residue" description="N6-(pyridoxal phosphate)lysine" evidence="4">
    <location>
        <position position="234"/>
    </location>
</feature>
<protein>
    <recommendedName>
        <fullName evidence="4">Molybdenum cofactor sulfurase</fullName>
        <shortName evidence="4">MCS</shortName>
        <shortName evidence="4">MOS</shortName>
        <shortName evidence="4">MoCo sulfurase</shortName>
        <ecNumber evidence="4">2.8.1.9</ecNumber>
    </recommendedName>
    <alternativeName>
        <fullName evidence="4">Molybdenum cofactor sulfurtransferase</fullName>
    </alternativeName>
</protein>
<dbReference type="InterPro" id="IPR005302">
    <property type="entry name" value="MoCF_Sase_C"/>
</dbReference>
<dbReference type="Proteomes" id="UP001271007">
    <property type="component" value="Unassembled WGS sequence"/>
</dbReference>
<dbReference type="Pfam" id="PF03473">
    <property type="entry name" value="MOSC"/>
    <property type="match status" value="1"/>
</dbReference>
<comment type="similarity">
    <text evidence="4">Belongs to the class-V pyridoxal-phosphate-dependent aminotransferase family. MOCOS subfamily.</text>
</comment>
<comment type="function">
    <text evidence="4">Sulfurates the molybdenum cofactor. Sulfation of molybdenum is essential for xanthine dehydrogenase (XDH) and aldehyde oxidase (ADO) enzymes in which molybdenum cofactor is liganded by 1 oxygen and 1 sulfur atom in active form.</text>
</comment>
<dbReference type="SUPFAM" id="SSF141673">
    <property type="entry name" value="MOSC N-terminal domain-like"/>
    <property type="match status" value="1"/>
</dbReference>
<evidence type="ECO:0000259" key="5">
    <source>
        <dbReference type="PROSITE" id="PS51340"/>
    </source>
</evidence>
<dbReference type="InterPro" id="IPR015421">
    <property type="entry name" value="PyrdxlP-dep_Trfase_major"/>
</dbReference>
<evidence type="ECO:0000256" key="1">
    <source>
        <dbReference type="ARBA" id="ARBA00022679"/>
    </source>
</evidence>
<dbReference type="PROSITE" id="PS51340">
    <property type="entry name" value="MOSC"/>
    <property type="match status" value="1"/>
</dbReference>
<dbReference type="EMBL" id="JAWDJX010000052">
    <property type="protein sequence ID" value="KAK3048167.1"/>
    <property type="molecule type" value="Genomic_DNA"/>
</dbReference>
<dbReference type="Pfam" id="PF03476">
    <property type="entry name" value="MOSC_N"/>
    <property type="match status" value="1"/>
</dbReference>
<evidence type="ECO:0000256" key="3">
    <source>
        <dbReference type="ARBA" id="ARBA00023150"/>
    </source>
</evidence>
<proteinExistence type="inferred from homology"/>
<dbReference type="GO" id="GO:0030151">
    <property type="term" value="F:molybdenum ion binding"/>
    <property type="evidence" value="ECO:0007669"/>
    <property type="project" value="UniProtKB-UniRule"/>
</dbReference>
<dbReference type="InterPro" id="IPR015424">
    <property type="entry name" value="PyrdxlP-dep_Trfase"/>
</dbReference>
<comment type="cofactor">
    <cofactor evidence="4">
        <name>pyridoxal 5'-phosphate</name>
        <dbReference type="ChEBI" id="CHEBI:597326"/>
    </cofactor>
</comment>
<accession>A0AAJ0G8L4</accession>
<dbReference type="InterPro" id="IPR028886">
    <property type="entry name" value="MoCo_sulfurase"/>
</dbReference>
<dbReference type="GO" id="GO:0008265">
    <property type="term" value="F:molybdenum cofactor sulfurtransferase activity"/>
    <property type="evidence" value="ECO:0007669"/>
    <property type="project" value="UniProtKB-UniRule"/>
</dbReference>
<dbReference type="Gene3D" id="3.40.640.10">
    <property type="entry name" value="Type I PLP-dependent aspartate aminotransferase-like (Major domain)"/>
    <property type="match status" value="1"/>
</dbReference>
<dbReference type="PANTHER" id="PTHR14237">
    <property type="entry name" value="MOLYBDOPTERIN COFACTOR SULFURASE MOSC"/>
    <property type="match status" value="1"/>
</dbReference>
<evidence type="ECO:0000256" key="2">
    <source>
        <dbReference type="ARBA" id="ARBA00022898"/>
    </source>
</evidence>
<comment type="catalytic activity">
    <reaction evidence="4">
        <text>Mo-molybdopterin + L-cysteine + AH2 = thio-Mo-molybdopterin + L-alanine + A + H2O</text>
        <dbReference type="Rhea" id="RHEA:42636"/>
        <dbReference type="ChEBI" id="CHEBI:13193"/>
        <dbReference type="ChEBI" id="CHEBI:15377"/>
        <dbReference type="ChEBI" id="CHEBI:17499"/>
        <dbReference type="ChEBI" id="CHEBI:35235"/>
        <dbReference type="ChEBI" id="CHEBI:57972"/>
        <dbReference type="ChEBI" id="CHEBI:71302"/>
        <dbReference type="ChEBI" id="CHEBI:82685"/>
        <dbReference type="EC" id="2.8.1.9"/>
    </reaction>
</comment>
<dbReference type="InterPro" id="IPR011037">
    <property type="entry name" value="Pyrv_Knase-like_insert_dom_sf"/>
</dbReference>
<evidence type="ECO:0000313" key="6">
    <source>
        <dbReference type="EMBL" id="KAK3048167.1"/>
    </source>
</evidence>
<keyword evidence="2 4" id="KW-0663">Pyridoxal phosphate</keyword>
<dbReference type="GO" id="GO:0030170">
    <property type="term" value="F:pyridoxal phosphate binding"/>
    <property type="evidence" value="ECO:0007669"/>
    <property type="project" value="UniProtKB-UniRule"/>
</dbReference>
<dbReference type="PANTHER" id="PTHR14237:SF80">
    <property type="entry name" value="MOLYBDENUM COFACTOR SULFURASE"/>
    <property type="match status" value="1"/>
</dbReference>
<dbReference type="GO" id="GO:0016829">
    <property type="term" value="F:lyase activity"/>
    <property type="evidence" value="ECO:0007669"/>
    <property type="project" value="UniProtKB-UniRule"/>
</dbReference>
<dbReference type="InterPro" id="IPR000192">
    <property type="entry name" value="Aminotrans_V_dom"/>
</dbReference>
<comment type="caution">
    <text evidence="6">The sequence shown here is derived from an EMBL/GenBank/DDBJ whole genome shotgun (WGS) entry which is preliminary data.</text>
</comment>
<dbReference type="SUPFAM" id="SSF50800">
    <property type="entry name" value="PK beta-barrel domain-like"/>
    <property type="match status" value="1"/>
</dbReference>
<gene>
    <name evidence="4" type="primary">hxB</name>
    <name evidence="6" type="ORF">LTR09_010506</name>
</gene>
<dbReference type="Pfam" id="PF00266">
    <property type="entry name" value="Aminotran_5"/>
    <property type="match status" value="1"/>
</dbReference>